<evidence type="ECO:0000256" key="1">
    <source>
        <dbReference type="SAM" id="Phobius"/>
    </source>
</evidence>
<gene>
    <name evidence="2" type="ORF">IAB81_03255</name>
</gene>
<accession>A0A9D9IJF8</accession>
<name>A0A9D9IJF8_9BACT</name>
<keyword evidence="1" id="KW-0472">Membrane</keyword>
<reference evidence="2" key="1">
    <citation type="submission" date="2020-10" db="EMBL/GenBank/DDBJ databases">
        <authorList>
            <person name="Gilroy R."/>
        </authorList>
    </citation>
    <scope>NUCLEOTIDE SEQUENCE</scope>
    <source>
        <strain evidence="2">B1-8020</strain>
    </source>
</reference>
<evidence type="ECO:0000313" key="3">
    <source>
        <dbReference type="Proteomes" id="UP000823604"/>
    </source>
</evidence>
<evidence type="ECO:0000313" key="2">
    <source>
        <dbReference type="EMBL" id="MBO8472629.1"/>
    </source>
</evidence>
<keyword evidence="1" id="KW-1133">Transmembrane helix</keyword>
<dbReference type="EMBL" id="JADIMA010000032">
    <property type="protein sequence ID" value="MBO8472629.1"/>
    <property type="molecule type" value="Genomic_DNA"/>
</dbReference>
<feature type="transmembrane region" description="Helical" evidence="1">
    <location>
        <begin position="55"/>
        <end position="75"/>
    </location>
</feature>
<feature type="transmembrane region" description="Helical" evidence="1">
    <location>
        <begin position="87"/>
        <end position="107"/>
    </location>
</feature>
<sequence length="111" mass="13385">MAFAAVILFFFDPDETRWLPKCPFYALTGLECPSCGSQRAIYHLLHLEFKEAMRYNPFMLLSVPYCIMLIIVTWFDPQKRLEKLRRVCYHRITLITYVVLFIFWWIARNLI</sequence>
<comment type="caution">
    <text evidence="2">The sequence shown here is derived from an EMBL/GenBank/DDBJ whole genome shotgun (WGS) entry which is preliminary data.</text>
</comment>
<keyword evidence="1" id="KW-0812">Transmembrane</keyword>
<dbReference type="Pfam" id="PF10825">
    <property type="entry name" value="DUF2752"/>
    <property type="match status" value="1"/>
</dbReference>
<dbReference type="InterPro" id="IPR021215">
    <property type="entry name" value="DUF2752"/>
</dbReference>
<protein>
    <submittedName>
        <fullName evidence="2">DUF2752 domain-containing protein</fullName>
    </submittedName>
</protein>
<proteinExistence type="predicted"/>
<organism evidence="2 3">
    <name type="scientific">Candidatus Merdivivens pullicola</name>
    <dbReference type="NCBI Taxonomy" id="2840872"/>
    <lineage>
        <taxon>Bacteria</taxon>
        <taxon>Pseudomonadati</taxon>
        <taxon>Bacteroidota</taxon>
        <taxon>Bacteroidia</taxon>
        <taxon>Bacteroidales</taxon>
        <taxon>Muribaculaceae</taxon>
        <taxon>Muribaculaceae incertae sedis</taxon>
        <taxon>Candidatus Merdivivens</taxon>
    </lineage>
</organism>
<reference evidence="2" key="2">
    <citation type="journal article" date="2021" name="PeerJ">
        <title>Extensive microbial diversity within the chicken gut microbiome revealed by metagenomics and culture.</title>
        <authorList>
            <person name="Gilroy R."/>
            <person name="Ravi A."/>
            <person name="Getino M."/>
            <person name="Pursley I."/>
            <person name="Horton D.L."/>
            <person name="Alikhan N.F."/>
            <person name="Baker D."/>
            <person name="Gharbi K."/>
            <person name="Hall N."/>
            <person name="Watson M."/>
            <person name="Adriaenssens E.M."/>
            <person name="Foster-Nyarko E."/>
            <person name="Jarju S."/>
            <person name="Secka A."/>
            <person name="Antonio M."/>
            <person name="Oren A."/>
            <person name="Chaudhuri R.R."/>
            <person name="La Ragione R."/>
            <person name="Hildebrand F."/>
            <person name="Pallen M.J."/>
        </authorList>
    </citation>
    <scope>NUCLEOTIDE SEQUENCE</scope>
    <source>
        <strain evidence="2">B1-8020</strain>
    </source>
</reference>
<dbReference type="Proteomes" id="UP000823604">
    <property type="component" value="Unassembled WGS sequence"/>
</dbReference>
<dbReference type="AlphaFoldDB" id="A0A9D9IJF8"/>